<gene>
    <name evidence="2" type="ORF">PILCRDRAFT_15415</name>
</gene>
<feature type="compositionally biased region" description="Basic and acidic residues" evidence="1">
    <location>
        <begin position="197"/>
        <end position="206"/>
    </location>
</feature>
<reference evidence="2 3" key="1">
    <citation type="submission" date="2014-04" db="EMBL/GenBank/DDBJ databases">
        <authorList>
            <consortium name="DOE Joint Genome Institute"/>
            <person name="Kuo A."/>
            <person name="Tarkka M."/>
            <person name="Buscot F."/>
            <person name="Kohler A."/>
            <person name="Nagy L.G."/>
            <person name="Floudas D."/>
            <person name="Copeland A."/>
            <person name="Barry K.W."/>
            <person name="Cichocki N."/>
            <person name="Veneault-Fourrey C."/>
            <person name="LaButti K."/>
            <person name="Lindquist E.A."/>
            <person name="Lipzen A."/>
            <person name="Lundell T."/>
            <person name="Morin E."/>
            <person name="Murat C."/>
            <person name="Sun H."/>
            <person name="Tunlid A."/>
            <person name="Henrissat B."/>
            <person name="Grigoriev I.V."/>
            <person name="Hibbett D.S."/>
            <person name="Martin F."/>
            <person name="Nordberg H.P."/>
            <person name="Cantor M.N."/>
            <person name="Hua S.X."/>
        </authorList>
    </citation>
    <scope>NUCLEOTIDE SEQUENCE [LARGE SCALE GENOMIC DNA]</scope>
    <source>
        <strain evidence="2 3">F 1598</strain>
    </source>
</reference>
<proteinExistence type="predicted"/>
<evidence type="ECO:0000313" key="2">
    <source>
        <dbReference type="EMBL" id="KIM73225.1"/>
    </source>
</evidence>
<feature type="compositionally biased region" description="Basic and acidic residues" evidence="1">
    <location>
        <begin position="154"/>
        <end position="163"/>
    </location>
</feature>
<feature type="compositionally biased region" description="Polar residues" evidence="1">
    <location>
        <begin position="94"/>
        <end position="119"/>
    </location>
</feature>
<keyword evidence="3" id="KW-1185">Reference proteome</keyword>
<organism evidence="2 3">
    <name type="scientific">Piloderma croceum (strain F 1598)</name>
    <dbReference type="NCBI Taxonomy" id="765440"/>
    <lineage>
        <taxon>Eukaryota</taxon>
        <taxon>Fungi</taxon>
        <taxon>Dikarya</taxon>
        <taxon>Basidiomycota</taxon>
        <taxon>Agaricomycotina</taxon>
        <taxon>Agaricomycetes</taxon>
        <taxon>Agaricomycetidae</taxon>
        <taxon>Atheliales</taxon>
        <taxon>Atheliaceae</taxon>
        <taxon>Piloderma</taxon>
    </lineage>
</organism>
<dbReference type="HOGENOM" id="CLU_1082262_0_0_1"/>
<feature type="compositionally biased region" description="Acidic residues" evidence="1">
    <location>
        <begin position="164"/>
        <end position="179"/>
    </location>
</feature>
<reference evidence="3" key="2">
    <citation type="submission" date="2015-01" db="EMBL/GenBank/DDBJ databases">
        <title>Evolutionary Origins and Diversification of the Mycorrhizal Mutualists.</title>
        <authorList>
            <consortium name="DOE Joint Genome Institute"/>
            <consortium name="Mycorrhizal Genomics Consortium"/>
            <person name="Kohler A."/>
            <person name="Kuo A."/>
            <person name="Nagy L.G."/>
            <person name="Floudas D."/>
            <person name="Copeland A."/>
            <person name="Barry K.W."/>
            <person name="Cichocki N."/>
            <person name="Veneault-Fourrey C."/>
            <person name="LaButti K."/>
            <person name="Lindquist E.A."/>
            <person name="Lipzen A."/>
            <person name="Lundell T."/>
            <person name="Morin E."/>
            <person name="Murat C."/>
            <person name="Riley R."/>
            <person name="Ohm R."/>
            <person name="Sun H."/>
            <person name="Tunlid A."/>
            <person name="Henrissat B."/>
            <person name="Grigoriev I.V."/>
            <person name="Hibbett D.S."/>
            <person name="Martin F."/>
        </authorList>
    </citation>
    <scope>NUCLEOTIDE SEQUENCE [LARGE SCALE GENOMIC DNA]</scope>
    <source>
        <strain evidence="3">F 1598</strain>
    </source>
</reference>
<dbReference type="EMBL" id="KN833089">
    <property type="protein sequence ID" value="KIM73225.1"/>
    <property type="molecule type" value="Genomic_DNA"/>
</dbReference>
<dbReference type="AlphaFoldDB" id="A0A0C3EKV3"/>
<sequence length="257" mass="28423">MEEKLGSVSFGTDRKTSCTALDLLESLVGHVKQTIDYALSTLKAHSYSDCHSHILADHEETTITQRVGFAAVGRIHVLFYHRHGPERQEGSRYRTYTTDRLPTPSSSSKQPHSAGQFSSVKLMMPTGDSTPKASLKEVEESDNEVVDDVEEDLPSVKELRPFPEIEDLEDDDAYAEEEQEIKPKGRKSISTRKGKGKASDDWDGEKSGSNTGAALIQDDEIEESLLDPVPPPLSQIQSLSQSLSRPEEPTEVASYHP</sequence>
<protein>
    <submittedName>
        <fullName evidence="2">Uncharacterized protein</fullName>
    </submittedName>
</protein>
<feature type="compositionally biased region" description="Acidic residues" evidence="1">
    <location>
        <begin position="139"/>
        <end position="153"/>
    </location>
</feature>
<feature type="compositionally biased region" description="Low complexity" evidence="1">
    <location>
        <begin position="234"/>
        <end position="244"/>
    </location>
</feature>
<dbReference type="Proteomes" id="UP000054166">
    <property type="component" value="Unassembled WGS sequence"/>
</dbReference>
<evidence type="ECO:0000256" key="1">
    <source>
        <dbReference type="SAM" id="MobiDB-lite"/>
    </source>
</evidence>
<accession>A0A0C3EKV3</accession>
<feature type="compositionally biased region" description="Basic residues" evidence="1">
    <location>
        <begin position="184"/>
        <end position="196"/>
    </location>
</feature>
<feature type="region of interest" description="Disordered" evidence="1">
    <location>
        <begin position="88"/>
        <end position="257"/>
    </location>
</feature>
<evidence type="ECO:0000313" key="3">
    <source>
        <dbReference type="Proteomes" id="UP000054166"/>
    </source>
</evidence>
<name>A0A0C3EKV3_PILCF</name>
<dbReference type="InParanoid" id="A0A0C3EKV3"/>